<keyword evidence="4" id="KW-1185">Reference proteome</keyword>
<feature type="chain" id="PRO_5045063441" description="DUF3617 domain-containing protein" evidence="2">
    <location>
        <begin position="22"/>
        <end position="292"/>
    </location>
</feature>
<evidence type="ECO:0000313" key="4">
    <source>
        <dbReference type="Proteomes" id="UP001596116"/>
    </source>
</evidence>
<name>A0ABW1KTD8_9PROT</name>
<keyword evidence="2" id="KW-0732">Signal</keyword>
<evidence type="ECO:0000256" key="2">
    <source>
        <dbReference type="SAM" id="SignalP"/>
    </source>
</evidence>
<gene>
    <name evidence="3" type="ORF">ACFMB1_03335</name>
</gene>
<dbReference type="RefSeq" id="WP_379880110.1">
    <property type="nucleotide sequence ID" value="NZ_JBHPON010000001.1"/>
</dbReference>
<accession>A0ABW1KTD8</accession>
<feature type="region of interest" description="Disordered" evidence="1">
    <location>
        <begin position="107"/>
        <end position="139"/>
    </location>
</feature>
<comment type="caution">
    <text evidence="3">The sequence shown here is derived from an EMBL/GenBank/DDBJ whole genome shotgun (WGS) entry which is preliminary data.</text>
</comment>
<evidence type="ECO:0000313" key="3">
    <source>
        <dbReference type="EMBL" id="MFC6034560.1"/>
    </source>
</evidence>
<evidence type="ECO:0000256" key="1">
    <source>
        <dbReference type="SAM" id="MobiDB-lite"/>
    </source>
</evidence>
<feature type="signal peptide" evidence="2">
    <location>
        <begin position="1"/>
        <end position="21"/>
    </location>
</feature>
<feature type="region of interest" description="Disordered" evidence="1">
    <location>
        <begin position="24"/>
        <end position="53"/>
    </location>
</feature>
<sequence>MKKILIAAASFTALSGGLVFAQPQTETQTDAQRDTQSEIQVSEEEAAQNPPDPRVIAEQLRAKAKRIPRRNLAAALRAASDDRDDRARTIAARPNLDALRDDLKRTEAEDAERDAAEIRSLSNQSFAAAPRQTTPPPPPPGIRAMAASRLRSADAEEVSRARVPVLLPAELRDRMKVYGMENIYTATATIDAEARLLISGTCNRVVGGAPDTVAFRKRIAERPRRLAGTGASYQFSRNDFGVDLSFSKFGCGYVMTLECGDPGADPRCAADDYLTGLAQSMILANPELAGGE</sequence>
<evidence type="ECO:0008006" key="5">
    <source>
        <dbReference type="Google" id="ProtNLM"/>
    </source>
</evidence>
<dbReference type="Proteomes" id="UP001596116">
    <property type="component" value="Unassembled WGS sequence"/>
</dbReference>
<dbReference type="EMBL" id="JBHPON010000001">
    <property type="protein sequence ID" value="MFC6034560.1"/>
    <property type="molecule type" value="Genomic_DNA"/>
</dbReference>
<organism evidence="3 4">
    <name type="scientific">Hyphococcus aureus</name>
    <dbReference type="NCBI Taxonomy" id="2666033"/>
    <lineage>
        <taxon>Bacteria</taxon>
        <taxon>Pseudomonadati</taxon>
        <taxon>Pseudomonadota</taxon>
        <taxon>Alphaproteobacteria</taxon>
        <taxon>Parvularculales</taxon>
        <taxon>Parvularculaceae</taxon>
        <taxon>Hyphococcus</taxon>
    </lineage>
</organism>
<protein>
    <recommendedName>
        <fullName evidence="5">DUF3617 domain-containing protein</fullName>
    </recommendedName>
</protein>
<feature type="compositionally biased region" description="Basic and acidic residues" evidence="1">
    <location>
        <begin position="107"/>
        <end position="117"/>
    </location>
</feature>
<proteinExistence type="predicted"/>
<reference evidence="3 4" key="1">
    <citation type="submission" date="2024-09" db="EMBL/GenBank/DDBJ databases">
        <authorList>
            <person name="Zhang Z.-H."/>
        </authorList>
    </citation>
    <scope>NUCLEOTIDE SEQUENCE [LARGE SCALE GENOMIC DNA]</scope>
    <source>
        <strain evidence="3 4">HHTR114</strain>
    </source>
</reference>